<gene>
    <name evidence="2" type="ORF">Slin15195_G067090</name>
</gene>
<evidence type="ECO:0000313" key="2">
    <source>
        <dbReference type="EMBL" id="USW53390.1"/>
    </source>
</evidence>
<feature type="region of interest" description="Disordered" evidence="1">
    <location>
        <begin position="433"/>
        <end position="454"/>
    </location>
</feature>
<reference evidence="2" key="1">
    <citation type="submission" date="2022-06" db="EMBL/GenBank/DDBJ databases">
        <title>Complete genome sequences of two strains of the flax pathogen Septoria linicola.</title>
        <authorList>
            <person name="Lapalu N."/>
            <person name="Simon A."/>
            <person name="Demenou B."/>
            <person name="Paumier D."/>
            <person name="Guillot M.-P."/>
            <person name="Gout L."/>
            <person name="Valade R."/>
        </authorList>
    </citation>
    <scope>NUCLEOTIDE SEQUENCE</scope>
    <source>
        <strain evidence="2">SE15195</strain>
    </source>
</reference>
<organism evidence="2 3">
    <name type="scientific">Septoria linicola</name>
    <dbReference type="NCBI Taxonomy" id="215465"/>
    <lineage>
        <taxon>Eukaryota</taxon>
        <taxon>Fungi</taxon>
        <taxon>Dikarya</taxon>
        <taxon>Ascomycota</taxon>
        <taxon>Pezizomycotina</taxon>
        <taxon>Dothideomycetes</taxon>
        <taxon>Dothideomycetidae</taxon>
        <taxon>Mycosphaerellales</taxon>
        <taxon>Mycosphaerellaceae</taxon>
        <taxon>Septoria</taxon>
    </lineage>
</organism>
<evidence type="ECO:0000313" key="3">
    <source>
        <dbReference type="Proteomes" id="UP001056384"/>
    </source>
</evidence>
<sequence>MADVRSNLSSEQEEQLHEVADLLLQVYETLAQMRYIDPAGIIKGPHDVTTMRAIYDKYDLDPAIVYLYSILPYIDEKEADDQDFFHGGTFFNFRAERDIEQSRDPFYMSPEGDFDAEHGEYMRPWVTPLSLMGNHGTVVIYDARLHRIWAIDQEGWGTTDPALCHERTLQGTAHEREKSDWGDDSSSGEYEDDVGSEASGGSSEFWDDDHSAVDEVQQLEEEQSQEVDIDEGFEILDEDERREAEGNARSVNDNDFYHIKNRPANDFLRDMNTWYRELKEVPGQGEYSGSEWREPEDLRRLYAQHGWPDNFDGEGFDIGLARAYGARRAKYFAEDPLRQVDCYAGWLKYDDRDIERALQQVADAKDGDDQWTAQFELWKVQQRKERNLEELKDRKEKAELRYPGGKAQREEDLPLWEMEMLRVETQWKHEALGRGESDTSSADHRHRQKQASTYTKAYEAAIADAERLRPGKTFAEATGTQSLGRQDTKTGIESTKYWIEFSKNECKKLRDWATQLPDTATRAREVVQKEIEENERCLERSEKDLARQEKWLAEHGNTD</sequence>
<evidence type="ECO:0000256" key="1">
    <source>
        <dbReference type="SAM" id="MobiDB-lite"/>
    </source>
</evidence>
<dbReference type="EMBL" id="CP099422">
    <property type="protein sequence ID" value="USW53390.1"/>
    <property type="molecule type" value="Genomic_DNA"/>
</dbReference>
<dbReference type="OrthoDB" id="5327951at2759"/>
<dbReference type="AlphaFoldDB" id="A0A9Q9AQS2"/>
<keyword evidence="3" id="KW-1185">Reference proteome</keyword>
<proteinExistence type="predicted"/>
<feature type="region of interest" description="Disordered" evidence="1">
    <location>
        <begin position="169"/>
        <end position="208"/>
    </location>
</feature>
<feature type="compositionally biased region" description="Basic and acidic residues" evidence="1">
    <location>
        <begin position="169"/>
        <end position="181"/>
    </location>
</feature>
<accession>A0A9Q9AQS2</accession>
<dbReference type="Proteomes" id="UP001056384">
    <property type="component" value="Chromosome 5"/>
</dbReference>
<protein>
    <submittedName>
        <fullName evidence="2">Uncharacterized protein</fullName>
    </submittedName>
</protein>
<feature type="compositionally biased region" description="Basic and acidic residues" evidence="1">
    <location>
        <begin position="433"/>
        <end position="443"/>
    </location>
</feature>
<name>A0A9Q9AQS2_9PEZI</name>